<reference evidence="2 3" key="1">
    <citation type="journal article" date="2019" name="Environ. Microbiol.">
        <title>Species interactions and distinct microbial communities in high Arctic permafrost affected cryosols are associated with the CH4 and CO2 gas fluxes.</title>
        <authorList>
            <person name="Altshuler I."/>
            <person name="Hamel J."/>
            <person name="Turney S."/>
            <person name="Magnuson E."/>
            <person name="Levesque R."/>
            <person name="Greer C."/>
            <person name="Whyte L.G."/>
        </authorList>
    </citation>
    <scope>NUCLEOTIDE SEQUENCE [LARGE SCALE GENOMIC DNA]</scope>
    <source>
        <strain evidence="2 3">S5.20</strain>
    </source>
</reference>
<accession>A0A502E827</accession>
<dbReference type="Pfam" id="PF20815">
    <property type="entry name" value="GIY_YIG_2"/>
    <property type="match status" value="1"/>
</dbReference>
<feature type="domain" description="GIY-YIG catalytic" evidence="1">
    <location>
        <begin position="43"/>
        <end position="196"/>
    </location>
</feature>
<dbReference type="InterPro" id="IPR049311">
    <property type="entry name" value="GIY_YIG_cat"/>
</dbReference>
<dbReference type="RefSeq" id="WP_140692741.1">
    <property type="nucleotide sequence ID" value="NZ_RCZG01000005.1"/>
</dbReference>
<dbReference type="Proteomes" id="UP000320095">
    <property type="component" value="Unassembled WGS sequence"/>
</dbReference>
<name>A0A502E827_9MYCO</name>
<evidence type="ECO:0000313" key="2">
    <source>
        <dbReference type="EMBL" id="TPG33763.1"/>
    </source>
</evidence>
<organism evidence="2 3">
    <name type="scientific">Mycolicibacterium hodleri</name>
    <dbReference type="NCBI Taxonomy" id="49897"/>
    <lineage>
        <taxon>Bacteria</taxon>
        <taxon>Bacillati</taxon>
        <taxon>Actinomycetota</taxon>
        <taxon>Actinomycetes</taxon>
        <taxon>Mycobacteriales</taxon>
        <taxon>Mycobacteriaceae</taxon>
        <taxon>Mycolicibacterium</taxon>
    </lineage>
</organism>
<sequence>MPEVRLGGTDGRGAKAVAEFLDAQRFTREQVFTEPSPVPNAPGAYGWWFRAVPAAVDATGCEVRDGLTLLHVGISPTPPPANGKKPVSQDLHKRIRYHFGGARGNADGSSLRKTLGVLLAAELGLELRRVGSGKQTTLAGGEAVLNQWMAENALVSWVVRPEPWLFEDELTADLVLPLNLQGDSAFHHELKRLRREAVLKANKLRVLKEW</sequence>
<comment type="caution">
    <text evidence="2">The sequence shown here is derived from an EMBL/GenBank/DDBJ whole genome shotgun (WGS) entry which is preliminary data.</text>
</comment>
<evidence type="ECO:0000313" key="3">
    <source>
        <dbReference type="Proteomes" id="UP000320095"/>
    </source>
</evidence>
<protein>
    <recommendedName>
        <fullName evidence="1">GIY-YIG catalytic domain-containing protein</fullName>
    </recommendedName>
</protein>
<evidence type="ECO:0000259" key="1">
    <source>
        <dbReference type="Pfam" id="PF20815"/>
    </source>
</evidence>
<dbReference type="OrthoDB" id="7593365at2"/>
<keyword evidence="3" id="KW-1185">Reference proteome</keyword>
<dbReference type="AlphaFoldDB" id="A0A502E827"/>
<proteinExistence type="predicted"/>
<dbReference type="EMBL" id="RCZG01000005">
    <property type="protein sequence ID" value="TPG33763.1"/>
    <property type="molecule type" value="Genomic_DNA"/>
</dbReference>
<gene>
    <name evidence="2" type="ORF">EAH80_16130</name>
</gene>